<accession>A0A5C4WNN9</accession>
<dbReference type="Gene3D" id="3.40.50.300">
    <property type="entry name" value="P-loop containing nucleotide triphosphate hydrolases"/>
    <property type="match status" value="1"/>
</dbReference>
<evidence type="ECO:0000313" key="2">
    <source>
        <dbReference type="EMBL" id="KAB8195357.1"/>
    </source>
</evidence>
<sequence length="138" mass="15233">MPLPFRTTGRAVGAWSTMPQKRLHSARARRTGGLDPPPPFVLDEVADTGPVPLPAWPATAAGSGMSMIVAGQSWSRFRHRWRERGAKTIWNSAKAEVSFGAVSDPDDLEVISKLCGEVTLPVWEESRDARGERLRTRR</sequence>
<evidence type="ECO:0000313" key="3">
    <source>
        <dbReference type="Proteomes" id="UP000312512"/>
    </source>
</evidence>
<dbReference type="CDD" id="cd01127">
    <property type="entry name" value="TrwB_TraG_TraD_VirD4"/>
    <property type="match status" value="1"/>
</dbReference>
<keyword evidence="3" id="KW-1185">Reference proteome</keyword>
<gene>
    <name evidence="2" type="ORF">FH608_013475</name>
</gene>
<comment type="caution">
    <text evidence="2">The sequence shown here is derived from an EMBL/GenBank/DDBJ whole genome shotgun (WGS) entry which is preliminary data.</text>
</comment>
<dbReference type="Proteomes" id="UP000312512">
    <property type="component" value="Unassembled WGS sequence"/>
</dbReference>
<dbReference type="OrthoDB" id="226701at2"/>
<evidence type="ECO:0000259" key="1">
    <source>
        <dbReference type="Pfam" id="PF12696"/>
    </source>
</evidence>
<protein>
    <submittedName>
        <fullName evidence="2">TraM recognition domain-containing protein</fullName>
    </submittedName>
</protein>
<dbReference type="AlphaFoldDB" id="A0A5C4WNN9"/>
<feature type="domain" description="TraD/TraG TraM recognition site" evidence="1">
    <location>
        <begin position="40"/>
        <end position="131"/>
    </location>
</feature>
<proteinExistence type="predicted"/>
<dbReference type="Pfam" id="PF12696">
    <property type="entry name" value="TraG-D_C"/>
    <property type="match status" value="1"/>
</dbReference>
<organism evidence="2 3">
    <name type="scientific">Nonomuraea phyllanthi</name>
    <dbReference type="NCBI Taxonomy" id="2219224"/>
    <lineage>
        <taxon>Bacteria</taxon>
        <taxon>Bacillati</taxon>
        <taxon>Actinomycetota</taxon>
        <taxon>Actinomycetes</taxon>
        <taxon>Streptosporangiales</taxon>
        <taxon>Streptosporangiaceae</taxon>
        <taxon>Nonomuraea</taxon>
    </lineage>
</organism>
<dbReference type="EMBL" id="VDLX02000004">
    <property type="protein sequence ID" value="KAB8195357.1"/>
    <property type="molecule type" value="Genomic_DNA"/>
</dbReference>
<reference evidence="2 3" key="1">
    <citation type="submission" date="2019-10" db="EMBL/GenBank/DDBJ databases">
        <title>Nonomuraea sp. nov., isolated from Phyllanthus amarus.</title>
        <authorList>
            <person name="Klykleung N."/>
            <person name="Tanasupawat S."/>
        </authorList>
    </citation>
    <scope>NUCLEOTIDE SEQUENCE [LARGE SCALE GENOMIC DNA]</scope>
    <source>
        <strain evidence="2 3">PA1-10</strain>
    </source>
</reference>
<dbReference type="InterPro" id="IPR027417">
    <property type="entry name" value="P-loop_NTPase"/>
</dbReference>
<name>A0A5C4WNN9_9ACTN</name>
<dbReference type="InterPro" id="IPR032689">
    <property type="entry name" value="TraG-D_C"/>
</dbReference>